<dbReference type="EMBL" id="KN822031">
    <property type="protein sequence ID" value="KIM64044.1"/>
    <property type="molecule type" value="Genomic_DNA"/>
</dbReference>
<dbReference type="OrthoDB" id="5297217at2759"/>
<evidence type="ECO:0000313" key="1">
    <source>
        <dbReference type="EMBL" id="KIM64044.1"/>
    </source>
</evidence>
<dbReference type="InParanoid" id="A0A0C3E6H2"/>
<dbReference type="Proteomes" id="UP000053989">
    <property type="component" value="Unassembled WGS sequence"/>
</dbReference>
<accession>A0A0C3E6H2</accession>
<name>A0A0C3E6H2_9AGAM</name>
<reference evidence="1 2" key="1">
    <citation type="submission" date="2014-04" db="EMBL/GenBank/DDBJ databases">
        <authorList>
            <consortium name="DOE Joint Genome Institute"/>
            <person name="Kuo A."/>
            <person name="Kohler A."/>
            <person name="Nagy L.G."/>
            <person name="Floudas D."/>
            <person name="Copeland A."/>
            <person name="Barry K.W."/>
            <person name="Cichocki N."/>
            <person name="Veneault-Fourrey C."/>
            <person name="LaButti K."/>
            <person name="Lindquist E.A."/>
            <person name="Lipzen A."/>
            <person name="Lundell T."/>
            <person name="Morin E."/>
            <person name="Murat C."/>
            <person name="Sun H."/>
            <person name="Tunlid A."/>
            <person name="Henrissat B."/>
            <person name="Grigoriev I.V."/>
            <person name="Hibbett D.S."/>
            <person name="Martin F."/>
            <person name="Nordberg H.P."/>
            <person name="Cantor M.N."/>
            <person name="Hua S.X."/>
        </authorList>
    </citation>
    <scope>NUCLEOTIDE SEQUENCE [LARGE SCALE GENOMIC DNA]</scope>
    <source>
        <strain evidence="1 2">Foug A</strain>
    </source>
</reference>
<evidence type="ECO:0000313" key="2">
    <source>
        <dbReference type="Proteomes" id="UP000053989"/>
    </source>
</evidence>
<dbReference type="AlphaFoldDB" id="A0A0C3E6H2"/>
<dbReference type="HOGENOM" id="CLU_1950088_0_0_1"/>
<protein>
    <submittedName>
        <fullName evidence="1">Uncharacterized protein</fullName>
    </submittedName>
</protein>
<sequence length="129" mass="14284">MLKILRLIAAGRCRPAEQPMYGTRNHRRTGPLHQSCVSYLGGLQRSRGGSFYALSRGDKAWTLLNSMTGIRRLSVWSFKPPHVLQGWAVQLGPTLRHLALGCSLDISDHTDFCLFSASSSPKSLHFGAF</sequence>
<keyword evidence="2" id="KW-1185">Reference proteome</keyword>
<gene>
    <name evidence="1" type="ORF">SCLCIDRAFT_682444</name>
</gene>
<organism evidence="1 2">
    <name type="scientific">Scleroderma citrinum Foug A</name>
    <dbReference type="NCBI Taxonomy" id="1036808"/>
    <lineage>
        <taxon>Eukaryota</taxon>
        <taxon>Fungi</taxon>
        <taxon>Dikarya</taxon>
        <taxon>Basidiomycota</taxon>
        <taxon>Agaricomycotina</taxon>
        <taxon>Agaricomycetes</taxon>
        <taxon>Agaricomycetidae</taxon>
        <taxon>Boletales</taxon>
        <taxon>Sclerodermatineae</taxon>
        <taxon>Sclerodermataceae</taxon>
        <taxon>Scleroderma</taxon>
    </lineage>
</organism>
<reference evidence="2" key="2">
    <citation type="submission" date="2015-01" db="EMBL/GenBank/DDBJ databases">
        <title>Evolutionary Origins and Diversification of the Mycorrhizal Mutualists.</title>
        <authorList>
            <consortium name="DOE Joint Genome Institute"/>
            <consortium name="Mycorrhizal Genomics Consortium"/>
            <person name="Kohler A."/>
            <person name="Kuo A."/>
            <person name="Nagy L.G."/>
            <person name="Floudas D."/>
            <person name="Copeland A."/>
            <person name="Barry K.W."/>
            <person name="Cichocki N."/>
            <person name="Veneault-Fourrey C."/>
            <person name="LaButti K."/>
            <person name="Lindquist E.A."/>
            <person name="Lipzen A."/>
            <person name="Lundell T."/>
            <person name="Morin E."/>
            <person name="Murat C."/>
            <person name="Riley R."/>
            <person name="Ohm R."/>
            <person name="Sun H."/>
            <person name="Tunlid A."/>
            <person name="Henrissat B."/>
            <person name="Grigoriev I.V."/>
            <person name="Hibbett D.S."/>
            <person name="Martin F."/>
        </authorList>
    </citation>
    <scope>NUCLEOTIDE SEQUENCE [LARGE SCALE GENOMIC DNA]</scope>
    <source>
        <strain evidence="2">Foug A</strain>
    </source>
</reference>
<proteinExistence type="predicted"/>